<dbReference type="AlphaFoldDB" id="A0AAV2FW64"/>
<accession>A0AAV2FW64</accession>
<dbReference type="SUPFAM" id="SSF56672">
    <property type="entry name" value="DNA/RNA polymerases"/>
    <property type="match status" value="1"/>
</dbReference>
<dbReference type="PROSITE" id="PS50878">
    <property type="entry name" value="RT_POL"/>
    <property type="match status" value="1"/>
</dbReference>
<gene>
    <name evidence="2" type="ORF">LTRI10_LOCUS41677</name>
</gene>
<dbReference type="PANTHER" id="PTHR19446">
    <property type="entry name" value="REVERSE TRANSCRIPTASES"/>
    <property type="match status" value="1"/>
</dbReference>
<organism evidence="2 3">
    <name type="scientific">Linum trigynum</name>
    <dbReference type="NCBI Taxonomy" id="586398"/>
    <lineage>
        <taxon>Eukaryota</taxon>
        <taxon>Viridiplantae</taxon>
        <taxon>Streptophyta</taxon>
        <taxon>Embryophyta</taxon>
        <taxon>Tracheophyta</taxon>
        <taxon>Spermatophyta</taxon>
        <taxon>Magnoliopsida</taxon>
        <taxon>eudicotyledons</taxon>
        <taxon>Gunneridae</taxon>
        <taxon>Pentapetalae</taxon>
        <taxon>rosids</taxon>
        <taxon>fabids</taxon>
        <taxon>Malpighiales</taxon>
        <taxon>Linaceae</taxon>
        <taxon>Linum</taxon>
    </lineage>
</organism>
<proteinExistence type="predicted"/>
<dbReference type="Pfam" id="PF00078">
    <property type="entry name" value="RVT_1"/>
    <property type="match status" value="1"/>
</dbReference>
<dbReference type="InterPro" id="IPR000477">
    <property type="entry name" value="RT_dom"/>
</dbReference>
<dbReference type="InterPro" id="IPR043502">
    <property type="entry name" value="DNA/RNA_pol_sf"/>
</dbReference>
<dbReference type="Proteomes" id="UP001497516">
    <property type="component" value="Chromosome 7"/>
</dbReference>
<sequence>MVNSMRLKTGRKGQMVLKIDLAKAYDRLNWAFIRDTLLAVNFPPQMVQVIMECVTSASMQVLWNGSCTESFTPSRGLRQGCPLSPYIFTLCMERLGHLIQKEVEGGRWKPIQASPGGPALSHIFFADDLVLFAEASEEQGELIMKCLDQFFQASGQ</sequence>
<protein>
    <recommendedName>
        <fullName evidence="1">Reverse transcriptase domain-containing protein</fullName>
    </recommendedName>
</protein>
<evidence type="ECO:0000259" key="1">
    <source>
        <dbReference type="PROSITE" id="PS50878"/>
    </source>
</evidence>
<reference evidence="2 3" key="1">
    <citation type="submission" date="2024-04" db="EMBL/GenBank/DDBJ databases">
        <authorList>
            <person name="Fracassetti M."/>
        </authorList>
    </citation>
    <scope>NUCLEOTIDE SEQUENCE [LARGE SCALE GENOMIC DNA]</scope>
</reference>
<dbReference type="EMBL" id="OZ034820">
    <property type="protein sequence ID" value="CAL1401630.1"/>
    <property type="molecule type" value="Genomic_DNA"/>
</dbReference>
<keyword evidence="3" id="KW-1185">Reference proteome</keyword>
<feature type="domain" description="Reverse transcriptase" evidence="1">
    <location>
        <begin position="1"/>
        <end position="156"/>
    </location>
</feature>
<name>A0AAV2FW64_9ROSI</name>
<evidence type="ECO:0000313" key="3">
    <source>
        <dbReference type="Proteomes" id="UP001497516"/>
    </source>
</evidence>
<evidence type="ECO:0000313" key="2">
    <source>
        <dbReference type="EMBL" id="CAL1401630.1"/>
    </source>
</evidence>